<dbReference type="Gene3D" id="1.25.40.470">
    <property type="match status" value="2"/>
</dbReference>
<dbReference type="GO" id="GO:0035721">
    <property type="term" value="P:intraciliary retrograde transport"/>
    <property type="evidence" value="ECO:0007669"/>
    <property type="project" value="InterPro"/>
</dbReference>
<evidence type="ECO:0000256" key="9">
    <source>
        <dbReference type="ARBA" id="ARBA00023273"/>
    </source>
</evidence>
<dbReference type="Gene3D" id="2.130.10.10">
    <property type="entry name" value="YVTN repeat-like/Quinoprotein amine dehydrogenase"/>
    <property type="match status" value="1"/>
</dbReference>
<evidence type="ECO:0000256" key="1">
    <source>
        <dbReference type="ARBA" id="ARBA00004120"/>
    </source>
</evidence>
<dbReference type="InterPro" id="IPR057855">
    <property type="entry name" value="Beta-prop_WDR19_1st"/>
</dbReference>
<keyword evidence="3" id="KW-0853">WD repeat</keyword>
<evidence type="ECO:0008006" key="16">
    <source>
        <dbReference type="Google" id="ProtNLM"/>
    </source>
</evidence>
<evidence type="ECO:0000256" key="7">
    <source>
        <dbReference type="ARBA" id="ARBA00023069"/>
    </source>
</evidence>
<evidence type="ECO:0000313" key="14">
    <source>
        <dbReference type="EMBL" id="KAF2879035.1"/>
    </source>
</evidence>
<evidence type="ECO:0000256" key="3">
    <source>
        <dbReference type="ARBA" id="ARBA00022574"/>
    </source>
</evidence>
<evidence type="ECO:0000313" key="15">
    <source>
        <dbReference type="Proteomes" id="UP000801492"/>
    </source>
</evidence>
<keyword evidence="9" id="KW-0966">Cell projection</keyword>
<dbReference type="GO" id="GO:0060271">
    <property type="term" value="P:cilium assembly"/>
    <property type="evidence" value="ECO:0007669"/>
    <property type="project" value="TreeGrafter"/>
</dbReference>
<reference evidence="14" key="1">
    <citation type="submission" date="2019-08" db="EMBL/GenBank/DDBJ databases">
        <title>The genome of the North American firefly Photinus pyralis.</title>
        <authorList>
            <consortium name="Photinus pyralis genome working group"/>
            <person name="Fallon T.R."/>
            <person name="Sander Lower S.E."/>
            <person name="Weng J.-K."/>
        </authorList>
    </citation>
    <scope>NUCLEOTIDE SEQUENCE</scope>
    <source>
        <strain evidence="14">TRF0915ILg1</strain>
        <tissue evidence="14">Whole body</tissue>
    </source>
</reference>
<dbReference type="InterPro" id="IPR040379">
    <property type="entry name" value="WDR19/dyf-2"/>
</dbReference>
<feature type="domain" description="WDR19 first beta-propeller" evidence="12">
    <location>
        <begin position="20"/>
        <end position="340"/>
    </location>
</feature>
<organism evidence="14 15">
    <name type="scientific">Ignelater luminosus</name>
    <name type="common">Cucubano</name>
    <name type="synonym">Pyrophorus luminosus</name>
    <dbReference type="NCBI Taxonomy" id="2038154"/>
    <lineage>
        <taxon>Eukaryota</taxon>
        <taxon>Metazoa</taxon>
        <taxon>Ecdysozoa</taxon>
        <taxon>Arthropoda</taxon>
        <taxon>Hexapoda</taxon>
        <taxon>Insecta</taxon>
        <taxon>Pterygota</taxon>
        <taxon>Neoptera</taxon>
        <taxon>Endopterygota</taxon>
        <taxon>Coleoptera</taxon>
        <taxon>Polyphaga</taxon>
        <taxon>Elateriformia</taxon>
        <taxon>Elateroidea</taxon>
        <taxon>Elateridae</taxon>
        <taxon>Agrypninae</taxon>
        <taxon>Pyrophorini</taxon>
        <taxon>Ignelater</taxon>
    </lineage>
</organism>
<feature type="domain" description="WDR19 WD40 repeat" evidence="10">
    <location>
        <begin position="360"/>
        <end position="643"/>
    </location>
</feature>
<evidence type="ECO:0000259" key="10">
    <source>
        <dbReference type="Pfam" id="PF15911"/>
    </source>
</evidence>
<evidence type="ECO:0000259" key="12">
    <source>
        <dbReference type="Pfam" id="PF23389"/>
    </source>
</evidence>
<dbReference type="InterPro" id="IPR039468">
    <property type="entry name" value="WDR19_WD40_rpt"/>
</dbReference>
<dbReference type="EMBL" id="VTPC01091236">
    <property type="protein sequence ID" value="KAF2879035.1"/>
    <property type="molecule type" value="Genomic_DNA"/>
</dbReference>
<dbReference type="FunFam" id="2.130.10.10:FF:000242">
    <property type="entry name" value="WD repeat domain 19, isoform CRA_a"/>
    <property type="match status" value="1"/>
</dbReference>
<keyword evidence="5" id="KW-0970">Cilium biogenesis/degradation</keyword>
<name>A0A8K0C3B5_IGNLU</name>
<evidence type="ECO:0000256" key="6">
    <source>
        <dbReference type="ARBA" id="ARBA00022803"/>
    </source>
</evidence>
<feature type="domain" description="IF140/IFT172/WDR19 TPR" evidence="13">
    <location>
        <begin position="847"/>
        <end position="1001"/>
    </location>
</feature>
<dbReference type="Pfam" id="PF23389">
    <property type="entry name" value="Beta-prop_WDR19_1st"/>
    <property type="match status" value="1"/>
</dbReference>
<evidence type="ECO:0000259" key="13">
    <source>
        <dbReference type="Pfam" id="PF24762"/>
    </source>
</evidence>
<dbReference type="FunFam" id="1.25.40.470:FF:000009">
    <property type="entry name" value="WD repeat-containing protein 19 isoform X1"/>
    <property type="match status" value="1"/>
</dbReference>
<comment type="caution">
    <text evidence="14">The sequence shown here is derived from an EMBL/GenBank/DDBJ whole genome shotgun (WGS) entry which is preliminary data.</text>
</comment>
<dbReference type="SUPFAM" id="SSF50978">
    <property type="entry name" value="WD40 repeat-like"/>
    <property type="match status" value="1"/>
</dbReference>
<dbReference type="GO" id="GO:0030991">
    <property type="term" value="C:intraciliary transport particle A"/>
    <property type="evidence" value="ECO:0007669"/>
    <property type="project" value="TreeGrafter"/>
</dbReference>
<keyword evidence="15" id="KW-1185">Reference proteome</keyword>
<dbReference type="OrthoDB" id="10250638at2759"/>
<protein>
    <recommendedName>
        <fullName evidence="16">WD repeat-containing protein 19</fullName>
    </recommendedName>
</protein>
<comment type="subcellular location">
    <subcellularLocation>
        <location evidence="1">Cytoplasm</location>
        <location evidence="1">Cytoskeleton</location>
        <location evidence="1">Cilium basal body</location>
    </subcellularLocation>
</comment>
<dbReference type="Pfam" id="PF23145">
    <property type="entry name" value="Zf_2nd_IFT121"/>
    <property type="match status" value="1"/>
</dbReference>
<dbReference type="SMART" id="SM00320">
    <property type="entry name" value="WD40"/>
    <property type="match status" value="6"/>
</dbReference>
<dbReference type="InterPro" id="IPR001680">
    <property type="entry name" value="WD40_rpt"/>
</dbReference>
<evidence type="ECO:0000256" key="5">
    <source>
        <dbReference type="ARBA" id="ARBA00022794"/>
    </source>
</evidence>
<keyword evidence="6" id="KW-0802">TPR repeat</keyword>
<gene>
    <name evidence="14" type="ORF">ILUMI_27129</name>
</gene>
<dbReference type="InterPro" id="IPR056170">
    <property type="entry name" value="Znf_IFT121-like"/>
</dbReference>
<dbReference type="PANTHER" id="PTHR14920:SF0">
    <property type="entry name" value="WD REPEAT DOMAIN 19"/>
    <property type="match status" value="1"/>
</dbReference>
<dbReference type="GO" id="GO:0008104">
    <property type="term" value="P:intracellular protein localization"/>
    <property type="evidence" value="ECO:0007669"/>
    <property type="project" value="UniProtKB-ARBA"/>
</dbReference>
<accession>A0A8K0C3B5</accession>
<keyword evidence="8" id="KW-0206">Cytoskeleton</keyword>
<evidence type="ECO:0000256" key="2">
    <source>
        <dbReference type="ARBA" id="ARBA00022490"/>
    </source>
</evidence>
<feature type="domain" description="IFT121-like zinc finger" evidence="11">
    <location>
        <begin position="1300"/>
        <end position="1346"/>
    </location>
</feature>
<evidence type="ECO:0000259" key="11">
    <source>
        <dbReference type="Pfam" id="PF23145"/>
    </source>
</evidence>
<feature type="domain" description="IF140/IFT172/WDR19 TPR" evidence="13">
    <location>
        <begin position="676"/>
        <end position="810"/>
    </location>
</feature>
<dbReference type="Pfam" id="PF24762">
    <property type="entry name" value="TPR_IF140-IFT172"/>
    <property type="match status" value="2"/>
</dbReference>
<keyword evidence="2" id="KW-0963">Cytoplasm</keyword>
<dbReference type="GO" id="GO:0005929">
    <property type="term" value="C:cilium"/>
    <property type="evidence" value="ECO:0007669"/>
    <property type="project" value="TreeGrafter"/>
</dbReference>
<dbReference type="Pfam" id="PF15911">
    <property type="entry name" value="Beta-prop_WDR19_2nd"/>
    <property type="match status" value="1"/>
</dbReference>
<dbReference type="SUPFAM" id="SSF69322">
    <property type="entry name" value="Tricorn protease domain 2"/>
    <property type="match status" value="1"/>
</dbReference>
<dbReference type="PANTHER" id="PTHR14920">
    <property type="entry name" value="OSMOTIC AVOIDANCE ABNORMAL PROTEIN 1/WD REPEAT MEMBRANE PROTEIN"/>
    <property type="match status" value="1"/>
</dbReference>
<dbReference type="InterPro" id="IPR056168">
    <property type="entry name" value="TPR_IF140/IFT172/WDR19"/>
</dbReference>
<keyword evidence="4" id="KW-0677">Repeat</keyword>
<dbReference type="InterPro" id="IPR015943">
    <property type="entry name" value="WD40/YVTN_repeat-like_dom_sf"/>
</dbReference>
<proteinExistence type="predicted"/>
<sequence length="1364" mass="153844">MGSEKLLFRLEQPHGLGDLYIAWQRGSGNYLATTGVDSLVNIFNRYGQIHERIRLQGLCSGFGWDSDGDILGIICRSSQLILWDSNTSKKQVVDIGLRDVMTCILWAKTSPILAVGTAKGNVSIYNHATSKRIPIIGKHSKKITCGSWNTENLLALGSEDKTLSISNMEGDTLRVVALRAEPADVQFSEMKLDERLGGENTVSLIVGKRTLYLFNMLDPENPIELAFQQHYGTIVAYKWFGDGYILLGFSAGYFIAISTHIKEVGQELFQVRNHKNMLTDIAICDKIGKVASCGDNIVKIHDITNLQETSSVLTLAQETGIERIGWSADGQLLAVCTRNGSLNVYVSYMPTLSAVSGGRIAVLSSLAEVSLYNFSSDRSKLTPIPIALETEPSFIAVGPYHLAAGMNSRAWFYDLTKPRIGVEDAPLLLKDRQYLGIVTSIRLNVEYASVLYEGKIQLHMIEQPEVNHEERESVIFPDSNSPNVVITCHALTTDFLIYATDMGQLIYFCVEDWTQSNDYKHAVGIVDVFVDPAGTRLVFIDVKSQGYVYNAVMNEVVPIPQLPNKVTGVTWDSNITDRNIFIVYNDQDILTYMYNKFSVFGSSVQFVGTTTLVSKQIPLFMFSGEVILATSGGQLTQLTLSTHEASQLGVVDREPKVLENLLNKQLALHRYIPAWNICVQLKSKESWRKVAEEALKNLEIELALRAYKQVEDAALVMALQEISHLEDYKLIAGYVAMFLNDYDRAQQWFLSSSNPSAALEMRRDLLQWDQALQLSKKMAPDQIPYISREYAQQLEFIGNYSEAYLHYEKGLQENINPEHIFICKCGIARTSIRCNNYKHGINTALDLNNKQLFKECAEALESKKQLADAAMLFEKASVYDKAASNYIKLKNWQKVGELLPNVTSSKIHLQYAKAKEHEGKYEDAANAYYVAKDFDSVVRLQLDYLNNPETAVELVQETKSAEGAKMVARFFQRLNDYSSAIRFLVLSQCNSEAFELARKHGKLQLYGEILLNTLSADELRPQDFNSLANHFEIERNSLLAGKYFYHAREYRKAMKHLLKAAKSNSDENEAITIAIDVIASSNDDHLANQLIEFLLGEADGIPKDAKYLFRLYMARKQYKEASKSAIIIANEEQINGNYRNAHDILFSMYQELKSNDIRIPHEMYWNLMLLHSYILVRLHVRKGDHLKGARMLVRVANNISKFPSHIVPILTSTVIECHRAGLRNAAYTYAAMLIQNPEYRKQVDPKYAKKIEGVVRKPPKNGKNSETGGDPIEALTPCPYCETLLEETEINCDKCKNNIPFCIVTGRHIIKMDLTACPECDFPAIRSEFLEITESEEPCPMCSEKVDPRRLIKIEDTKPYLNLE</sequence>
<keyword evidence="7" id="KW-0969">Cilium</keyword>
<evidence type="ECO:0000256" key="4">
    <source>
        <dbReference type="ARBA" id="ARBA00022737"/>
    </source>
</evidence>
<dbReference type="Proteomes" id="UP000801492">
    <property type="component" value="Unassembled WGS sequence"/>
</dbReference>
<evidence type="ECO:0000256" key="8">
    <source>
        <dbReference type="ARBA" id="ARBA00023212"/>
    </source>
</evidence>
<dbReference type="InterPro" id="IPR036322">
    <property type="entry name" value="WD40_repeat_dom_sf"/>
</dbReference>